<protein>
    <submittedName>
        <fullName evidence="1">Uncharacterized protein</fullName>
    </submittedName>
</protein>
<accession>A0AAP0BSW6</accession>
<evidence type="ECO:0000313" key="1">
    <source>
        <dbReference type="EMBL" id="KAK8949493.1"/>
    </source>
</evidence>
<gene>
    <name evidence="1" type="ORF">KSP39_PZI005274</name>
</gene>
<proteinExistence type="predicted"/>
<comment type="caution">
    <text evidence="1">The sequence shown here is derived from an EMBL/GenBank/DDBJ whole genome shotgun (WGS) entry which is preliminary data.</text>
</comment>
<name>A0AAP0BSW6_9ASPA</name>
<dbReference type="Proteomes" id="UP001418222">
    <property type="component" value="Unassembled WGS sequence"/>
</dbReference>
<organism evidence="1 2">
    <name type="scientific">Platanthera zijinensis</name>
    <dbReference type="NCBI Taxonomy" id="2320716"/>
    <lineage>
        <taxon>Eukaryota</taxon>
        <taxon>Viridiplantae</taxon>
        <taxon>Streptophyta</taxon>
        <taxon>Embryophyta</taxon>
        <taxon>Tracheophyta</taxon>
        <taxon>Spermatophyta</taxon>
        <taxon>Magnoliopsida</taxon>
        <taxon>Liliopsida</taxon>
        <taxon>Asparagales</taxon>
        <taxon>Orchidaceae</taxon>
        <taxon>Orchidoideae</taxon>
        <taxon>Orchideae</taxon>
        <taxon>Orchidinae</taxon>
        <taxon>Platanthera</taxon>
    </lineage>
</organism>
<reference evidence="1 2" key="1">
    <citation type="journal article" date="2022" name="Nat. Plants">
        <title>Genomes of leafy and leafless Platanthera orchids illuminate the evolution of mycoheterotrophy.</title>
        <authorList>
            <person name="Li M.H."/>
            <person name="Liu K.W."/>
            <person name="Li Z."/>
            <person name="Lu H.C."/>
            <person name="Ye Q.L."/>
            <person name="Zhang D."/>
            <person name="Wang J.Y."/>
            <person name="Li Y.F."/>
            <person name="Zhong Z.M."/>
            <person name="Liu X."/>
            <person name="Yu X."/>
            <person name="Liu D.K."/>
            <person name="Tu X.D."/>
            <person name="Liu B."/>
            <person name="Hao Y."/>
            <person name="Liao X.Y."/>
            <person name="Jiang Y.T."/>
            <person name="Sun W.H."/>
            <person name="Chen J."/>
            <person name="Chen Y.Q."/>
            <person name="Ai Y."/>
            <person name="Zhai J.W."/>
            <person name="Wu S.S."/>
            <person name="Zhou Z."/>
            <person name="Hsiao Y.Y."/>
            <person name="Wu W.L."/>
            <person name="Chen Y.Y."/>
            <person name="Lin Y.F."/>
            <person name="Hsu J.L."/>
            <person name="Li C.Y."/>
            <person name="Wang Z.W."/>
            <person name="Zhao X."/>
            <person name="Zhong W.Y."/>
            <person name="Ma X.K."/>
            <person name="Ma L."/>
            <person name="Huang J."/>
            <person name="Chen G.Z."/>
            <person name="Huang M.Z."/>
            <person name="Huang L."/>
            <person name="Peng D.H."/>
            <person name="Luo Y.B."/>
            <person name="Zou S.Q."/>
            <person name="Chen S.P."/>
            <person name="Lan S."/>
            <person name="Tsai W.C."/>
            <person name="Van de Peer Y."/>
            <person name="Liu Z.J."/>
        </authorList>
    </citation>
    <scope>NUCLEOTIDE SEQUENCE [LARGE SCALE GENOMIC DNA]</scope>
    <source>
        <strain evidence="1">Lor287</strain>
    </source>
</reference>
<dbReference type="EMBL" id="JBBWWQ010000004">
    <property type="protein sequence ID" value="KAK8949493.1"/>
    <property type="molecule type" value="Genomic_DNA"/>
</dbReference>
<evidence type="ECO:0000313" key="2">
    <source>
        <dbReference type="Proteomes" id="UP001418222"/>
    </source>
</evidence>
<keyword evidence="2" id="KW-1185">Reference proteome</keyword>
<sequence length="108" mass="12588">MTIRTHPLTQIVRTGSGSPPLAGIHVHLLMISINIAITRNDTEETATLKARLFMEFGMKDLEKLKYFLEIEVTRSNRRFFISSQKYFIDIIEENQRLTFLAIWDLSED</sequence>
<dbReference type="AlphaFoldDB" id="A0AAP0BSW6"/>